<organism evidence="1 2">
    <name type="scientific">Malus baccata</name>
    <name type="common">Siberian crab apple</name>
    <name type="synonym">Pyrus baccata</name>
    <dbReference type="NCBI Taxonomy" id="106549"/>
    <lineage>
        <taxon>Eukaryota</taxon>
        <taxon>Viridiplantae</taxon>
        <taxon>Streptophyta</taxon>
        <taxon>Embryophyta</taxon>
        <taxon>Tracheophyta</taxon>
        <taxon>Spermatophyta</taxon>
        <taxon>Magnoliopsida</taxon>
        <taxon>eudicotyledons</taxon>
        <taxon>Gunneridae</taxon>
        <taxon>Pentapetalae</taxon>
        <taxon>rosids</taxon>
        <taxon>fabids</taxon>
        <taxon>Rosales</taxon>
        <taxon>Rosaceae</taxon>
        <taxon>Amygdaloideae</taxon>
        <taxon>Maleae</taxon>
        <taxon>Malus</taxon>
    </lineage>
</organism>
<dbReference type="Proteomes" id="UP000315295">
    <property type="component" value="Unassembled WGS sequence"/>
</dbReference>
<name>A0A540NDR5_MALBA</name>
<accession>A0A540NDR5</accession>
<sequence length="119" mass="13337">MERRRLHPATNKLVEKLPMSDRFESSQLSASGFNPCQPWHDRTPSKSRSFQQFPQQVTLQCHRGSNFLFVIQVDLRGAAGHGVAADQPLESQPLRQCLGGKIAHQSVFSALSNDNFFEG</sequence>
<evidence type="ECO:0000313" key="1">
    <source>
        <dbReference type="EMBL" id="TQE09166.1"/>
    </source>
</evidence>
<proteinExistence type="predicted"/>
<dbReference type="AlphaFoldDB" id="A0A540NDR5"/>
<reference evidence="1 2" key="1">
    <citation type="journal article" date="2019" name="G3 (Bethesda)">
        <title>Sequencing of a Wild Apple (Malus baccata) Genome Unravels the Differences Between Cultivated and Wild Apple Species Regarding Disease Resistance and Cold Tolerance.</title>
        <authorList>
            <person name="Chen X."/>
        </authorList>
    </citation>
    <scope>NUCLEOTIDE SEQUENCE [LARGE SCALE GENOMIC DNA]</scope>
    <source>
        <strain evidence="2">cv. Shandingzi</strain>
        <tissue evidence="1">Leaves</tissue>
    </source>
</reference>
<comment type="caution">
    <text evidence="1">The sequence shown here is derived from an EMBL/GenBank/DDBJ whole genome shotgun (WGS) entry which is preliminary data.</text>
</comment>
<dbReference type="EMBL" id="VIEB01000060">
    <property type="protein sequence ID" value="TQE09166.1"/>
    <property type="molecule type" value="Genomic_DNA"/>
</dbReference>
<evidence type="ECO:0000313" key="2">
    <source>
        <dbReference type="Proteomes" id="UP000315295"/>
    </source>
</evidence>
<gene>
    <name evidence="1" type="ORF">C1H46_005101</name>
</gene>
<protein>
    <submittedName>
        <fullName evidence="1">Uncharacterized protein</fullName>
    </submittedName>
</protein>
<keyword evidence="2" id="KW-1185">Reference proteome</keyword>